<proteinExistence type="predicted"/>
<evidence type="ECO:0000313" key="2">
    <source>
        <dbReference type="EMBL" id="POG57657.1"/>
    </source>
</evidence>
<comment type="caution">
    <text evidence="2">The sequence shown here is derived from an EMBL/GenBank/DDBJ whole genome shotgun (WGS) entry which is preliminary data.</text>
</comment>
<dbReference type="AlphaFoldDB" id="A0A2P4NX02"/>
<dbReference type="VEuPathDB" id="FungiDB:RhiirFUN_007764"/>
<keyword evidence="3" id="KW-1185">Reference proteome</keyword>
<feature type="region of interest" description="Disordered" evidence="1">
    <location>
        <begin position="1"/>
        <end position="47"/>
    </location>
</feature>
<dbReference type="Proteomes" id="UP000018888">
    <property type="component" value="Unassembled WGS sequence"/>
</dbReference>
<organism evidence="2 3">
    <name type="scientific">Rhizophagus irregularis (strain DAOM 181602 / DAOM 197198 / MUCL 43194)</name>
    <name type="common">Arbuscular mycorrhizal fungus</name>
    <name type="synonym">Glomus intraradices</name>
    <dbReference type="NCBI Taxonomy" id="747089"/>
    <lineage>
        <taxon>Eukaryota</taxon>
        <taxon>Fungi</taxon>
        <taxon>Fungi incertae sedis</taxon>
        <taxon>Mucoromycota</taxon>
        <taxon>Glomeromycotina</taxon>
        <taxon>Glomeromycetes</taxon>
        <taxon>Glomerales</taxon>
        <taxon>Glomeraceae</taxon>
        <taxon>Rhizophagus</taxon>
    </lineage>
</organism>
<protein>
    <recommendedName>
        <fullName evidence="4">Tesmin/TSO1-like CXC domain-containing protein</fullName>
    </recommendedName>
</protein>
<dbReference type="EMBL" id="AUPC02000648">
    <property type="protein sequence ID" value="POG57657.1"/>
    <property type="molecule type" value="Genomic_DNA"/>
</dbReference>
<reference evidence="2 3" key="2">
    <citation type="journal article" date="2018" name="New Phytol.">
        <title>High intraspecific genome diversity in the model arbuscular mycorrhizal symbiont Rhizophagus irregularis.</title>
        <authorList>
            <person name="Chen E.C.H."/>
            <person name="Morin E."/>
            <person name="Beaudet D."/>
            <person name="Noel J."/>
            <person name="Yildirir G."/>
            <person name="Ndikumana S."/>
            <person name="Charron P."/>
            <person name="St-Onge C."/>
            <person name="Giorgi J."/>
            <person name="Kruger M."/>
            <person name="Marton T."/>
            <person name="Ropars J."/>
            <person name="Grigoriev I.V."/>
            <person name="Hainaut M."/>
            <person name="Henrissat B."/>
            <person name="Roux C."/>
            <person name="Martin F."/>
            <person name="Corradi N."/>
        </authorList>
    </citation>
    <scope>NUCLEOTIDE SEQUENCE [LARGE SCALE GENOMIC DNA]</scope>
    <source>
        <strain evidence="2 3">DAOM 197198</strain>
    </source>
</reference>
<feature type="compositionally biased region" description="Polar residues" evidence="1">
    <location>
        <begin position="25"/>
        <end position="38"/>
    </location>
</feature>
<sequence length="406" mass="45734">MAPKKKSKNATSKRLGGTVAEGSKQPITKNRSSFNTNEARTKKNKSIEEISSDLETVAEENEQALAITNRSLPEARSKKDIFVMVIPPEIKTAVIEESQQEKNAPKKRSLPNTVESRFKKKKSIQEIPPDIIDLETVEGPEQQGQENLSLFDFDKITNDIPILIPDRPNMRNNLESYTEFEIADFVADHPPILKLASVLKESKSVTAGNSRNCKLPALSLQKEKGINNKLLIEELKLLFLKCRKPNSHVFNAIICAIYPDLRDKLHQETAKNIHHECVLKMADYRHKYVKKISEMVNTYIKDEEKVTVEEYIGDSWRNILFMHLPFRPGFSPAFRPGLSLAETFPELEVIPSNKISIREAACLQNAGLVSGGICNCKGECNSNKCRCKKAGGDCSSRCYSGRSWQK</sequence>
<reference evidence="2 3" key="1">
    <citation type="journal article" date="2013" name="Proc. Natl. Acad. Sci. U.S.A.">
        <title>Genome of an arbuscular mycorrhizal fungus provides insight into the oldest plant symbiosis.</title>
        <authorList>
            <person name="Tisserant E."/>
            <person name="Malbreil M."/>
            <person name="Kuo A."/>
            <person name="Kohler A."/>
            <person name="Symeonidi A."/>
            <person name="Balestrini R."/>
            <person name="Charron P."/>
            <person name="Duensing N."/>
            <person name="Frei Dit Frey N."/>
            <person name="Gianinazzi-Pearson V."/>
            <person name="Gilbert L.B."/>
            <person name="Handa Y."/>
            <person name="Herr J.R."/>
            <person name="Hijri M."/>
            <person name="Koul R."/>
            <person name="Kawaguchi M."/>
            <person name="Krajinski F."/>
            <person name="Lammers P.J."/>
            <person name="Masclaux F.G."/>
            <person name="Murat C."/>
            <person name="Morin E."/>
            <person name="Ndikumana S."/>
            <person name="Pagni M."/>
            <person name="Petitpierre D."/>
            <person name="Requena N."/>
            <person name="Rosikiewicz P."/>
            <person name="Riley R."/>
            <person name="Saito K."/>
            <person name="San Clemente H."/>
            <person name="Shapiro H."/>
            <person name="van Tuinen D."/>
            <person name="Becard G."/>
            <person name="Bonfante P."/>
            <person name="Paszkowski U."/>
            <person name="Shachar-Hill Y.Y."/>
            <person name="Tuskan G.A."/>
            <person name="Young P.W."/>
            <person name="Sanders I.R."/>
            <person name="Henrissat B."/>
            <person name="Rensing S.A."/>
            <person name="Grigoriev I.V."/>
            <person name="Corradi N."/>
            <person name="Roux C."/>
            <person name="Martin F."/>
        </authorList>
    </citation>
    <scope>NUCLEOTIDE SEQUENCE [LARGE SCALE GENOMIC DNA]</scope>
    <source>
        <strain evidence="2 3">DAOM 197198</strain>
    </source>
</reference>
<evidence type="ECO:0000256" key="1">
    <source>
        <dbReference type="SAM" id="MobiDB-lite"/>
    </source>
</evidence>
<evidence type="ECO:0000313" key="3">
    <source>
        <dbReference type="Proteomes" id="UP000018888"/>
    </source>
</evidence>
<gene>
    <name evidence="2" type="ORF">GLOIN_2v1791514</name>
</gene>
<accession>A0A2P4NX02</accession>
<name>A0A2P4NX02_RHIID</name>
<evidence type="ECO:0008006" key="4">
    <source>
        <dbReference type="Google" id="ProtNLM"/>
    </source>
</evidence>